<dbReference type="AlphaFoldDB" id="A0A562WMY0"/>
<reference evidence="1 2" key="1">
    <citation type="submission" date="2019-07" db="EMBL/GenBank/DDBJ databases">
        <title>R&amp;d 2014.</title>
        <authorList>
            <person name="Klenk H.-P."/>
        </authorList>
    </citation>
    <scope>NUCLEOTIDE SEQUENCE [LARGE SCALE GENOMIC DNA]</scope>
    <source>
        <strain evidence="1 2">DSM 43912</strain>
    </source>
</reference>
<dbReference type="OrthoDB" id="4732434at2"/>
<proteinExistence type="predicted"/>
<organism evidence="1 2">
    <name type="scientific">Micromonospora sagamiensis</name>
    <dbReference type="NCBI Taxonomy" id="47875"/>
    <lineage>
        <taxon>Bacteria</taxon>
        <taxon>Bacillati</taxon>
        <taxon>Actinomycetota</taxon>
        <taxon>Actinomycetes</taxon>
        <taxon>Micromonosporales</taxon>
        <taxon>Micromonosporaceae</taxon>
        <taxon>Micromonospora</taxon>
    </lineage>
</organism>
<gene>
    <name evidence="1" type="ORF">JD81_05070</name>
</gene>
<dbReference type="EMBL" id="VLLP01000001">
    <property type="protein sequence ID" value="TWJ31512.1"/>
    <property type="molecule type" value="Genomic_DNA"/>
</dbReference>
<evidence type="ECO:0000313" key="2">
    <source>
        <dbReference type="Proteomes" id="UP000319728"/>
    </source>
</evidence>
<dbReference type="Proteomes" id="UP000319728">
    <property type="component" value="Unassembled WGS sequence"/>
</dbReference>
<dbReference type="Pfam" id="PF13834">
    <property type="entry name" value="DUF4193"/>
    <property type="match status" value="1"/>
</dbReference>
<keyword evidence="2" id="KW-1185">Reference proteome</keyword>
<evidence type="ECO:0000313" key="1">
    <source>
        <dbReference type="EMBL" id="TWJ31512.1"/>
    </source>
</evidence>
<name>A0A562WMY0_9ACTN</name>
<protein>
    <submittedName>
        <fullName evidence="1">Uncharacterized protein DUF4193</fullName>
    </submittedName>
</protein>
<accession>A0A562WMY0</accession>
<sequence>MTKPIDYDAPRRPAVDVDVEDDSLEELKARGAAPQSASVDLDEAEAAENFELPGADLSGEELTVAVVPMQPDEFRCARCYLVHHRSQLAAQADGRDVCQECS</sequence>
<comment type="caution">
    <text evidence="1">The sequence shown here is derived from an EMBL/GenBank/DDBJ whole genome shotgun (WGS) entry which is preliminary data.</text>
</comment>
<dbReference type="RefSeq" id="WP_145820331.1">
    <property type="nucleotide sequence ID" value="NZ_AP023438.1"/>
</dbReference>
<dbReference type="InterPro" id="IPR025242">
    <property type="entry name" value="DUF4193"/>
</dbReference>